<evidence type="ECO:0000313" key="3">
    <source>
        <dbReference type="EMBL" id="BCO09297.1"/>
    </source>
</evidence>
<dbReference type="InterPro" id="IPR001387">
    <property type="entry name" value="Cro/C1-type_HTH"/>
</dbReference>
<proteinExistence type="predicted"/>
<dbReference type="AlphaFoldDB" id="A0A915XJZ6"/>
<dbReference type="Gene3D" id="1.10.260.40">
    <property type="entry name" value="lambda repressor-like DNA-binding domains"/>
    <property type="match status" value="1"/>
</dbReference>
<dbReference type="PANTHER" id="PTHR36924">
    <property type="entry name" value="ANTITOXIN HIGA-1"/>
    <property type="match status" value="1"/>
</dbReference>
<evidence type="ECO:0000259" key="2">
    <source>
        <dbReference type="PROSITE" id="PS50943"/>
    </source>
</evidence>
<organism evidence="3 4">
    <name type="scientific">Desulfolithobacter dissulfuricans</name>
    <dbReference type="NCBI Taxonomy" id="2795293"/>
    <lineage>
        <taxon>Bacteria</taxon>
        <taxon>Pseudomonadati</taxon>
        <taxon>Thermodesulfobacteriota</taxon>
        <taxon>Desulfobulbia</taxon>
        <taxon>Desulfobulbales</taxon>
        <taxon>Desulfobulbaceae</taxon>
        <taxon>Desulfolithobacter</taxon>
    </lineage>
</organism>
<dbReference type="SMART" id="SM00530">
    <property type="entry name" value="HTH_XRE"/>
    <property type="match status" value="1"/>
</dbReference>
<dbReference type="InterPro" id="IPR013430">
    <property type="entry name" value="Toxin_antidote_HigA"/>
</dbReference>
<dbReference type="PROSITE" id="PS50943">
    <property type="entry name" value="HTH_CROC1"/>
    <property type="match status" value="1"/>
</dbReference>
<dbReference type="EMBL" id="AP024233">
    <property type="protein sequence ID" value="BCO09297.1"/>
    <property type="molecule type" value="Genomic_DNA"/>
</dbReference>
<feature type="domain" description="HTH cro/C1-type" evidence="2">
    <location>
        <begin position="20"/>
        <end position="69"/>
    </location>
</feature>
<gene>
    <name evidence="3" type="ORF">GF1_16730</name>
</gene>
<dbReference type="CDD" id="cd00093">
    <property type="entry name" value="HTH_XRE"/>
    <property type="match status" value="1"/>
</dbReference>
<dbReference type="RefSeq" id="WP_267926055.1">
    <property type="nucleotide sequence ID" value="NZ_AP024233.1"/>
</dbReference>
<keyword evidence="4" id="KW-1185">Reference proteome</keyword>
<dbReference type="InterPro" id="IPR010982">
    <property type="entry name" value="Lambda_DNA-bd_dom_sf"/>
</dbReference>
<dbReference type="KEGG" id="ddu:GF1_16730"/>
<protein>
    <submittedName>
        <fullName evidence="3">Transcriptional regulator</fullName>
    </submittedName>
</protein>
<dbReference type="Pfam" id="PF01381">
    <property type="entry name" value="HTH_3"/>
    <property type="match status" value="1"/>
</dbReference>
<evidence type="ECO:0000313" key="4">
    <source>
        <dbReference type="Proteomes" id="UP001063350"/>
    </source>
</evidence>
<name>A0A915XJZ6_9BACT</name>
<dbReference type="PANTHER" id="PTHR36924:SF1">
    <property type="entry name" value="ANTITOXIN HIGA-1"/>
    <property type="match status" value="1"/>
</dbReference>
<accession>A0A915XJZ6</accession>
<dbReference type="GO" id="GO:0003677">
    <property type="term" value="F:DNA binding"/>
    <property type="evidence" value="ECO:0007669"/>
    <property type="project" value="UniProtKB-KW"/>
</dbReference>
<dbReference type="SUPFAM" id="SSF47413">
    <property type="entry name" value="lambda repressor-like DNA-binding domains"/>
    <property type="match status" value="1"/>
</dbReference>
<keyword evidence="1" id="KW-0238">DNA-binding</keyword>
<evidence type="ECO:0000256" key="1">
    <source>
        <dbReference type="ARBA" id="ARBA00023125"/>
    </source>
</evidence>
<dbReference type="Proteomes" id="UP001063350">
    <property type="component" value="Chromosome"/>
</dbReference>
<sequence length="101" mass="11242">MSAMYNPPHPGEIIKEDVLEAEGISVTEAARQLGISRVTLSRLLNGKSGVSVDMALRLAQWLGTSPEVWLRMQDACDLWQAQKNKRPRIKPLKSRKVPCSS</sequence>
<dbReference type="NCBIfam" id="TIGR02607">
    <property type="entry name" value="antidote_HigA"/>
    <property type="match status" value="1"/>
</dbReference>
<reference evidence="3" key="1">
    <citation type="submission" date="2020-12" db="EMBL/GenBank/DDBJ databases">
        <title>Desulfobium dissulfuricans gen. nov., sp. nov., a novel mesophilic, sulfate-reducing bacterium isolated from a deep-sea hydrothermal vent.</title>
        <authorList>
            <person name="Hashimoto Y."/>
            <person name="Tame A."/>
            <person name="Sawayama S."/>
            <person name="Miyazaki J."/>
            <person name="Takai K."/>
            <person name="Nakagawa S."/>
        </authorList>
    </citation>
    <scope>NUCLEOTIDE SEQUENCE</scope>
    <source>
        <strain evidence="3">GF1</strain>
    </source>
</reference>